<reference evidence="3" key="1">
    <citation type="submission" date="2016-05" db="EMBL/GenBank/DDBJ databases">
        <title>Comparative genomics of biotechnologically important yeasts.</title>
        <authorList>
            <consortium name="DOE Joint Genome Institute"/>
            <person name="Riley R."/>
            <person name="Haridas S."/>
            <person name="Wolfe K.H."/>
            <person name="Lopes M.R."/>
            <person name="Hittinger C.T."/>
            <person name="Goker M."/>
            <person name="Salamov A."/>
            <person name="Wisecaver J."/>
            <person name="Long T.M."/>
            <person name="Aerts A.L."/>
            <person name="Barry K."/>
            <person name="Choi C."/>
            <person name="Clum A."/>
            <person name="Coughlan A.Y."/>
            <person name="Deshpande S."/>
            <person name="Douglass A.P."/>
            <person name="Hanson S.J."/>
            <person name="Klenk H.-P."/>
            <person name="Labutti K."/>
            <person name="Lapidus A."/>
            <person name="Lindquist E."/>
            <person name="Lipzen A."/>
            <person name="Meier-Kolthoff J.P."/>
            <person name="Ohm R.A."/>
            <person name="Otillar R.P."/>
            <person name="Pangilinan J."/>
            <person name="Peng Y."/>
            <person name="Rokas A."/>
            <person name="Rosa C.A."/>
            <person name="Scheuner C."/>
            <person name="Sibirny A.A."/>
            <person name="Slot J.C."/>
            <person name="Stielow J.B."/>
            <person name="Sun H."/>
            <person name="Kurtzman C.P."/>
            <person name="Blackwell M."/>
            <person name="Grigoriev I.V."/>
            <person name="Jeffries T.W."/>
        </authorList>
    </citation>
    <scope>NUCLEOTIDE SEQUENCE [LARGE SCALE GENOMIC DNA]</scope>
    <source>
        <strain evidence="3">NRRL Y-2460</strain>
    </source>
</reference>
<dbReference type="Proteomes" id="UP000094236">
    <property type="component" value="Unassembled WGS sequence"/>
</dbReference>
<feature type="compositionally biased region" description="Polar residues" evidence="1">
    <location>
        <begin position="586"/>
        <end position="600"/>
    </location>
</feature>
<name>A0A1E4TRS9_PACTA</name>
<dbReference type="AlphaFoldDB" id="A0A1E4TRS9"/>
<feature type="region of interest" description="Disordered" evidence="1">
    <location>
        <begin position="582"/>
        <end position="622"/>
    </location>
</feature>
<accession>A0A1E4TRS9</accession>
<sequence length="622" mass="72167">MVKTSVMENMKNEQLSKTKRKRQSLNLRTKHLSLLFDGNETKDFSKVSKFEFPSSTKKTLRRRTNFNRGPILTPSFSKFFSAENEVSPITAKGMTSPIKNDEKTNLAEYLKGEGTYSYYTSEPKNAETSNQIRIEDNGEISTYNQDDRIFDSLYEQLNYPLTENDQTLINITINEMEKMLKPKISALLKSYKNRGFFKRDVESKENDINENYDKDIELVFRDANEKLTSTLVNEFCSEGLEEDSNLFSENDRSTLSTNAKNDFKKKHNNSIGSERFLNASDNSEAQTISEVPPYIFNAICEEIEKDAINSLEKENESSIQSSAVDLQTSISHNPSGVKYSTRPVLNKNDMELDWHFRNGLLDYLKSDKAKIPGKSSAEGNTKDERVLSKKNKYNSSNMEKNSVTDFELIAEEHLYEIEGYTSSLNKFSNYSREKDHRFIEHLTTLELQKLLGLFTKEQKLTKKQNKVLQIISTFERTSIKYGKHMNYNSNFPKNKKKDSFAKNYNEKYFDHKVPESFYKRIKDMTLGEAIENLKFELNFRGANFEELGRRGFFQNYYKNDPLFKEKFIESCFKARERDLNPLKMKGNQSDSDVSSENTKSIVKPDFNQDKSKKRLSGIFSKT</sequence>
<evidence type="ECO:0000313" key="2">
    <source>
        <dbReference type="EMBL" id="ODV94450.1"/>
    </source>
</evidence>
<evidence type="ECO:0000313" key="3">
    <source>
        <dbReference type="Proteomes" id="UP000094236"/>
    </source>
</evidence>
<organism evidence="2 3">
    <name type="scientific">Pachysolen tannophilus NRRL Y-2460</name>
    <dbReference type="NCBI Taxonomy" id="669874"/>
    <lineage>
        <taxon>Eukaryota</taxon>
        <taxon>Fungi</taxon>
        <taxon>Dikarya</taxon>
        <taxon>Ascomycota</taxon>
        <taxon>Saccharomycotina</taxon>
        <taxon>Pichiomycetes</taxon>
        <taxon>Pachysolenaceae</taxon>
        <taxon>Pachysolen</taxon>
    </lineage>
</organism>
<keyword evidence="3" id="KW-1185">Reference proteome</keyword>
<protein>
    <submittedName>
        <fullName evidence="2">Uncharacterized protein</fullName>
    </submittedName>
</protein>
<gene>
    <name evidence="2" type="ORF">PACTADRAFT_35252</name>
</gene>
<feature type="region of interest" description="Disordered" evidence="1">
    <location>
        <begin position="1"/>
        <end position="22"/>
    </location>
</feature>
<evidence type="ECO:0000256" key="1">
    <source>
        <dbReference type="SAM" id="MobiDB-lite"/>
    </source>
</evidence>
<proteinExistence type="predicted"/>
<dbReference type="EMBL" id="KV454016">
    <property type="protein sequence ID" value="ODV94450.1"/>
    <property type="molecule type" value="Genomic_DNA"/>
</dbReference>